<protein>
    <submittedName>
        <fullName evidence="1">Uncharacterized protein</fullName>
    </submittedName>
</protein>
<proteinExistence type="predicted"/>
<organism evidence="1">
    <name type="scientific">Spongospora subterranea</name>
    <dbReference type="NCBI Taxonomy" id="70186"/>
    <lineage>
        <taxon>Eukaryota</taxon>
        <taxon>Sar</taxon>
        <taxon>Rhizaria</taxon>
        <taxon>Endomyxa</taxon>
        <taxon>Phytomyxea</taxon>
        <taxon>Plasmodiophorida</taxon>
        <taxon>Plasmodiophoridae</taxon>
        <taxon>Spongospora</taxon>
    </lineage>
</organism>
<evidence type="ECO:0000313" key="1">
    <source>
        <dbReference type="EMBL" id="CRZ05742.1"/>
    </source>
</evidence>
<dbReference type="EMBL" id="HACM01005306">
    <property type="protein sequence ID" value="CRZ05748.1"/>
    <property type="molecule type" value="Transcribed_RNA"/>
</dbReference>
<accession>A0A0H5QVH0</accession>
<name>A0A0H5QVH0_9EUKA</name>
<sequence>MKNAVITNKVCTEIVACSDRVASTCKMLFKIFQVKRCARNCLQHDPCHRKMQTHLFEIDSSTECESSGHCLQLLGKLTPICHQKGIEFLQMKTELKLPKLSMNAQDSLTKLQRQHFT</sequence>
<reference evidence="1" key="1">
    <citation type="submission" date="2015-04" db="EMBL/GenBank/DDBJ databases">
        <title>The genome sequence of the plant pathogenic Rhizarian Plasmodiophora brassicae reveals insights in its biotrophic life cycle and the origin of chitin synthesis.</title>
        <authorList>
            <person name="Schwelm A."/>
            <person name="Fogelqvist J."/>
            <person name="Knaust A."/>
            <person name="Julke S."/>
            <person name="Lilja T."/>
            <person name="Dhandapani V."/>
            <person name="Bonilla-Rosso G."/>
            <person name="Karlsson M."/>
            <person name="Shevchenko A."/>
            <person name="Choi S.R."/>
            <person name="Kim H.G."/>
            <person name="Park J.Y."/>
            <person name="Lim Y.P."/>
            <person name="Ludwig-Muller J."/>
            <person name="Dixelius C."/>
        </authorList>
    </citation>
    <scope>NUCLEOTIDE SEQUENCE</scope>
    <source>
        <tissue evidence="1">Potato root galls</tissue>
    </source>
</reference>
<dbReference type="EMBL" id="HACM01005300">
    <property type="protein sequence ID" value="CRZ05742.1"/>
    <property type="molecule type" value="Transcribed_RNA"/>
</dbReference>
<dbReference type="AlphaFoldDB" id="A0A0H5QVH0"/>